<dbReference type="HAMAP" id="MF_00838">
    <property type="entry name" value="DacB"/>
    <property type="match status" value="1"/>
</dbReference>
<keyword evidence="6" id="KW-1003">Cell membrane</keyword>
<comment type="similarity">
    <text evidence="6">Belongs to the adenylate cyclase family. DacB/CdaS subfamily.</text>
</comment>
<evidence type="ECO:0000313" key="8">
    <source>
        <dbReference type="EMBL" id="NOU97808.1"/>
    </source>
</evidence>
<keyword evidence="5 6" id="KW-0067">ATP-binding</keyword>
<dbReference type="GO" id="GO:0005524">
    <property type="term" value="F:ATP binding"/>
    <property type="evidence" value="ECO:0007669"/>
    <property type="project" value="UniProtKB-UniRule"/>
</dbReference>
<dbReference type="PANTHER" id="PTHR34185">
    <property type="entry name" value="DIADENYLATE CYCLASE"/>
    <property type="match status" value="1"/>
</dbReference>
<dbReference type="PROSITE" id="PS51794">
    <property type="entry name" value="DAC"/>
    <property type="match status" value="1"/>
</dbReference>
<comment type="function">
    <text evidence="6">Catalyzes the condensation of 2 ATP molecules into cyclic di-AMP (c-di-AMP), a second messenger used to regulate differing processes in different bacteria.</text>
</comment>
<keyword evidence="6" id="KW-1133">Transmembrane helix</keyword>
<comment type="caution">
    <text evidence="8">The sequence shown here is derived from an EMBL/GenBank/DDBJ whole genome shotgun (WGS) entry which is preliminary data.</text>
</comment>
<evidence type="ECO:0000256" key="4">
    <source>
        <dbReference type="ARBA" id="ARBA00022741"/>
    </source>
</evidence>
<evidence type="ECO:0000313" key="9">
    <source>
        <dbReference type="Proteomes" id="UP000641588"/>
    </source>
</evidence>
<name>A0A972K5A8_9BACL</name>
<evidence type="ECO:0000256" key="5">
    <source>
        <dbReference type="ARBA" id="ARBA00022840"/>
    </source>
</evidence>
<keyword evidence="6" id="KW-0812">Transmembrane</keyword>
<dbReference type="GO" id="GO:0106408">
    <property type="term" value="F:diadenylate cyclase activity"/>
    <property type="evidence" value="ECO:0007669"/>
    <property type="project" value="UniProtKB-EC"/>
</dbReference>
<gene>
    <name evidence="6" type="primary">dacB</name>
    <name evidence="8" type="ORF">GC093_31945</name>
</gene>
<dbReference type="InterPro" id="IPR036888">
    <property type="entry name" value="DNA_integrity_DisA_N_sf"/>
</dbReference>
<evidence type="ECO:0000256" key="6">
    <source>
        <dbReference type="HAMAP-Rule" id="MF_00838"/>
    </source>
</evidence>
<accession>A0A972K5A8</accession>
<dbReference type="NCBIfam" id="NF038328">
    <property type="entry name" value="c-di-AMP_CdaS"/>
    <property type="match status" value="1"/>
</dbReference>
<dbReference type="SUPFAM" id="SSF143597">
    <property type="entry name" value="YojJ-like"/>
    <property type="match status" value="1"/>
</dbReference>
<dbReference type="InterPro" id="IPR053472">
    <property type="entry name" value="DAC_CdaS-like"/>
</dbReference>
<keyword evidence="6" id="KW-0472">Membrane</keyword>
<keyword evidence="4 6" id="KW-0547">Nucleotide-binding</keyword>
<dbReference type="InterPro" id="IPR034693">
    <property type="entry name" value="CdaS"/>
</dbReference>
<evidence type="ECO:0000256" key="3">
    <source>
        <dbReference type="ARBA" id="ARBA00022695"/>
    </source>
</evidence>
<dbReference type="InterPro" id="IPR003390">
    <property type="entry name" value="DNA_integrity_scan_DisA_N"/>
</dbReference>
<dbReference type="EMBL" id="WHOD01000121">
    <property type="protein sequence ID" value="NOU97808.1"/>
    <property type="molecule type" value="Genomic_DNA"/>
</dbReference>
<dbReference type="PANTHER" id="PTHR34185:SF2">
    <property type="entry name" value="CYCLIC DI-AMP SYNTHASE CDAS"/>
    <property type="match status" value="1"/>
</dbReference>
<reference evidence="8" key="1">
    <citation type="submission" date="2019-10" db="EMBL/GenBank/DDBJ databases">
        <title>Description of Paenibacillus glebae sp. nov.</title>
        <authorList>
            <person name="Carlier A."/>
            <person name="Qi S."/>
        </authorList>
    </citation>
    <scope>NUCLEOTIDE SEQUENCE</scope>
    <source>
        <strain evidence="8">LMG 31456</strain>
    </source>
</reference>
<dbReference type="Pfam" id="PF02457">
    <property type="entry name" value="DAC"/>
    <property type="match status" value="1"/>
</dbReference>
<dbReference type="InterPro" id="IPR050338">
    <property type="entry name" value="DisA"/>
</dbReference>
<evidence type="ECO:0000256" key="2">
    <source>
        <dbReference type="ARBA" id="ARBA00022679"/>
    </source>
</evidence>
<comment type="subunit">
    <text evidence="6">Probably oligomerizes.</text>
</comment>
<keyword evidence="3 6" id="KW-0548">Nucleotidyltransferase</keyword>
<dbReference type="InterPro" id="IPR019457">
    <property type="entry name" value="CdaS_N"/>
</dbReference>
<sequence>MQSPNCDVSPMKDELNQHLNYIAAEIQHSIRLLDDEAHCLLNEFDKVREAFNKVESIAASFYLQCYLSSFTSSFSELSISIRHLSERRHGALIVIQRNDNLDAFIHSGISIEGTLSHSLLESIFYPGNRLHDGAVWIKSDRIVSAANILPVSALLVEEDTKMGTRHRAAIGLTERTDALVLIVSEETGSASFAYMGKLHPLNALGSVVEIAEATQYMNMEIM</sequence>
<comment type="catalytic activity">
    <reaction evidence="1 6">
        <text>2 ATP = 3',3'-c-di-AMP + 2 diphosphate</text>
        <dbReference type="Rhea" id="RHEA:35655"/>
        <dbReference type="ChEBI" id="CHEBI:30616"/>
        <dbReference type="ChEBI" id="CHEBI:33019"/>
        <dbReference type="ChEBI" id="CHEBI:71500"/>
        <dbReference type="EC" id="2.7.7.85"/>
    </reaction>
</comment>
<keyword evidence="9" id="KW-1185">Reference proteome</keyword>
<dbReference type="Pfam" id="PF10372">
    <property type="entry name" value="CdaS_N"/>
    <property type="match status" value="1"/>
</dbReference>
<protein>
    <recommendedName>
        <fullName evidence="6">Diadenylate cyclase</fullName>
        <shortName evidence="6">DAC</shortName>
        <ecNumber evidence="6">2.7.7.85</ecNumber>
    </recommendedName>
    <alternativeName>
        <fullName evidence="6">Cyclic-di-AMP synthase</fullName>
        <shortName evidence="6">c-di-AMP synthase</shortName>
    </alternativeName>
</protein>
<dbReference type="GO" id="GO:0006171">
    <property type="term" value="P:cAMP biosynthetic process"/>
    <property type="evidence" value="ECO:0007669"/>
    <property type="project" value="InterPro"/>
</dbReference>
<organism evidence="8 9">
    <name type="scientific">Paenibacillus foliorum</name>
    <dbReference type="NCBI Taxonomy" id="2654974"/>
    <lineage>
        <taxon>Bacteria</taxon>
        <taxon>Bacillati</taxon>
        <taxon>Bacillota</taxon>
        <taxon>Bacilli</taxon>
        <taxon>Bacillales</taxon>
        <taxon>Paenibacillaceae</taxon>
        <taxon>Paenibacillus</taxon>
    </lineage>
</organism>
<dbReference type="Gene3D" id="1.10.287.770">
    <property type="entry name" value="YojJ-like"/>
    <property type="match status" value="1"/>
</dbReference>
<dbReference type="Proteomes" id="UP000641588">
    <property type="component" value="Unassembled WGS sequence"/>
</dbReference>
<dbReference type="EC" id="2.7.7.85" evidence="6"/>
<dbReference type="AlphaFoldDB" id="A0A972K5A8"/>
<dbReference type="GO" id="GO:0004016">
    <property type="term" value="F:adenylate cyclase activity"/>
    <property type="evidence" value="ECO:0007669"/>
    <property type="project" value="UniProtKB-UniRule"/>
</dbReference>
<evidence type="ECO:0000256" key="1">
    <source>
        <dbReference type="ARBA" id="ARBA00000877"/>
    </source>
</evidence>
<proteinExistence type="inferred from homology"/>
<dbReference type="RefSeq" id="WP_171656102.1">
    <property type="nucleotide sequence ID" value="NZ_WHOD01000121.1"/>
</dbReference>
<dbReference type="Gene3D" id="3.40.1700.10">
    <property type="entry name" value="DNA integrity scanning protein, DisA, N-terminal domain"/>
    <property type="match status" value="1"/>
</dbReference>
<keyword evidence="2 6" id="KW-0808">Transferase</keyword>
<evidence type="ECO:0000259" key="7">
    <source>
        <dbReference type="PROSITE" id="PS51794"/>
    </source>
</evidence>
<feature type="domain" description="DAC" evidence="7">
    <location>
        <begin position="54"/>
        <end position="206"/>
    </location>
</feature>